<feature type="region of interest" description="Disordered" evidence="6">
    <location>
        <begin position="1"/>
        <end position="120"/>
    </location>
</feature>
<dbReference type="Gene3D" id="3.40.395.10">
    <property type="entry name" value="Adenoviral Proteinase, Chain A"/>
    <property type="match status" value="1"/>
</dbReference>
<evidence type="ECO:0000256" key="2">
    <source>
        <dbReference type="ARBA" id="ARBA00022553"/>
    </source>
</evidence>
<evidence type="ECO:0000256" key="6">
    <source>
        <dbReference type="SAM" id="MobiDB-lite"/>
    </source>
</evidence>
<dbReference type="Proteomes" id="UP000054538">
    <property type="component" value="Unassembled WGS sequence"/>
</dbReference>
<protein>
    <recommendedName>
        <fullName evidence="7">Ubiquitin-like protease family profile domain-containing protein</fullName>
    </recommendedName>
</protein>
<name>A0A0D0E1D1_9AGAM</name>
<dbReference type="GO" id="GO:0070139">
    <property type="term" value="F:SUMO-specific endopeptidase activity"/>
    <property type="evidence" value="ECO:0007669"/>
    <property type="project" value="TreeGrafter"/>
</dbReference>
<dbReference type="PANTHER" id="PTHR46896:SF3">
    <property type="entry name" value="FI06413P-RELATED"/>
    <property type="match status" value="1"/>
</dbReference>
<feature type="region of interest" description="Disordered" evidence="6">
    <location>
        <begin position="687"/>
        <end position="751"/>
    </location>
</feature>
<dbReference type="GO" id="GO:0006508">
    <property type="term" value="P:proteolysis"/>
    <property type="evidence" value="ECO:0007669"/>
    <property type="project" value="UniProtKB-KW"/>
</dbReference>
<dbReference type="Pfam" id="PF02902">
    <property type="entry name" value="Peptidase_C48"/>
    <property type="match status" value="2"/>
</dbReference>
<dbReference type="STRING" id="930991.A0A0D0E1D1"/>
<feature type="compositionally biased region" description="Acidic residues" evidence="6">
    <location>
        <begin position="872"/>
        <end position="883"/>
    </location>
</feature>
<feature type="region of interest" description="Disordered" evidence="6">
    <location>
        <begin position="493"/>
        <end position="568"/>
    </location>
</feature>
<dbReference type="GO" id="GO:0005737">
    <property type="term" value="C:cytoplasm"/>
    <property type="evidence" value="ECO:0007669"/>
    <property type="project" value="TreeGrafter"/>
</dbReference>
<dbReference type="InParanoid" id="A0A0D0E1D1"/>
<evidence type="ECO:0000256" key="4">
    <source>
        <dbReference type="ARBA" id="ARBA00022786"/>
    </source>
</evidence>
<dbReference type="GO" id="GO:0016926">
    <property type="term" value="P:protein desumoylation"/>
    <property type="evidence" value="ECO:0007669"/>
    <property type="project" value="TreeGrafter"/>
</dbReference>
<dbReference type="GO" id="GO:0005634">
    <property type="term" value="C:nucleus"/>
    <property type="evidence" value="ECO:0007669"/>
    <property type="project" value="TreeGrafter"/>
</dbReference>
<reference evidence="9" key="2">
    <citation type="submission" date="2015-01" db="EMBL/GenBank/DDBJ databases">
        <title>Evolutionary Origins and Diversification of the Mycorrhizal Mutualists.</title>
        <authorList>
            <consortium name="DOE Joint Genome Institute"/>
            <consortium name="Mycorrhizal Genomics Consortium"/>
            <person name="Kohler A."/>
            <person name="Kuo A."/>
            <person name="Nagy L.G."/>
            <person name="Floudas D."/>
            <person name="Copeland A."/>
            <person name="Barry K.W."/>
            <person name="Cichocki N."/>
            <person name="Veneault-Fourrey C."/>
            <person name="LaButti K."/>
            <person name="Lindquist E.A."/>
            <person name="Lipzen A."/>
            <person name="Lundell T."/>
            <person name="Morin E."/>
            <person name="Murat C."/>
            <person name="Riley R."/>
            <person name="Ohm R."/>
            <person name="Sun H."/>
            <person name="Tunlid A."/>
            <person name="Henrissat B."/>
            <person name="Grigoriev I.V."/>
            <person name="Hibbett D.S."/>
            <person name="Martin F."/>
        </authorList>
    </citation>
    <scope>NUCLEOTIDE SEQUENCE [LARGE SCALE GENOMIC DNA]</scope>
    <source>
        <strain evidence="9">Ve08.2h10</strain>
    </source>
</reference>
<proteinExistence type="inferred from homology"/>
<sequence>MKGSNIGQADRRKLEMFHGTSSIASINHRDASNPSGAWKKKPTVITPPAAGTRRPPNGNKNPYVYTNNLGQVASRSGNPNKSQTLLAKYKSDSSLADFRAPKRPRLDAGTNGAPSSFSMSISRSSASESEIQEVESPSACKVHIRPKSLPNDTETMIIGSSSDDLGEPVARAPARSSPDPLLIIAQKHAFETLPKKKSSLTLSGKGKRRAKDNSEQVVSGSEEEDDIDEFTSSSYMERPSHVKKSPAIPIGIVSRHRERFEGTSAPAAIRRPIILDRGVPSIDLTSGARIVSRMKKKDEAPLFRQGGTGTFDSVGTSSSNFINPSRQKEGIYELPLEAWCFGHHFFQHDSNKPLTLRYTRATNQLTVVHGRPPPSSYQFRVDRDVDQATITNDDAAPLRNNVVIQFQTTGGTEWKNYERKLEGFKGGGGRSSGRLVFLFSTSKDRGFTPTLYQTFVTDIRKPIHAVEIVRPSGAKAIWDTAYQAAEMFDLTQTRKAQRDRSEVTAVEPPVSTRSPTPCSSFSFNSRTIRPAPKPPSSDAGTSVPRRSTRQSMAQTMKLSPPPPPPSEPDELILMYPPTGTGALSIMRSDLRRLGPEEYLNDTLIEFGLKLWLNDLRERDPVLADQIHVFSSFFYKKLNNRKNPEEGYQSVRKWTSKVDLFSKKYIIVPINENIHWYLAIIYEPRHTLEPPLPPTSSPSARTTRKRKKEHEQAQAEGETIVQVDAVPAGVEPEQSSSTAQTSDKEASADTPNVIATCASTPSMTEDEQMGAVSISAFDQSCSIAPASRSVSVTSSKGGVRAPSLPDLQWPSSDVMDVDVDATAFDSDINPRSTEITEVRGPSVPKSGIPVSRFYRSEPEKGKEKVVNQPVDIPDSEDGGDDQQQEAEVDGMLTVKQSQAADVPLQTYIFTLDSLGTRHPQAIRVLKQYLEREAKDKRNFDEVRDAVGKQVQVPVQPNTWDCGVYLLHFVKVFMRATEEFSEHILSTRGTIQSVERRKRWQDHEVPHFRDCLISRINELSEAWKAEKTAREEGAKKRKSEEVEVLSSEGEVDIVEDVSEVKVTSAPKQKRHANRLRG</sequence>
<dbReference type="InterPro" id="IPR003653">
    <property type="entry name" value="Peptidase_C48_C"/>
</dbReference>
<dbReference type="InterPro" id="IPR038765">
    <property type="entry name" value="Papain-like_cys_pep_sf"/>
</dbReference>
<comment type="similarity">
    <text evidence="1">Belongs to the peptidase C48 family.</text>
</comment>
<feature type="compositionally biased region" description="Basic and acidic residues" evidence="6">
    <location>
        <begin position="853"/>
        <end position="864"/>
    </location>
</feature>
<feature type="domain" description="Ubiquitin-like protease family profile" evidence="7">
    <location>
        <begin position="583"/>
        <end position="971"/>
    </location>
</feature>
<dbReference type="AlphaFoldDB" id="A0A0D0E1D1"/>
<keyword evidence="2" id="KW-0597">Phosphoprotein</keyword>
<keyword evidence="9" id="KW-1185">Reference proteome</keyword>
<dbReference type="OrthoDB" id="442460at2759"/>
<dbReference type="EMBL" id="KN825133">
    <property type="protein sequence ID" value="KIK94059.1"/>
    <property type="molecule type" value="Genomic_DNA"/>
</dbReference>
<evidence type="ECO:0000313" key="9">
    <source>
        <dbReference type="Proteomes" id="UP000054538"/>
    </source>
</evidence>
<organism evidence="8 9">
    <name type="scientific">Paxillus rubicundulus Ve08.2h10</name>
    <dbReference type="NCBI Taxonomy" id="930991"/>
    <lineage>
        <taxon>Eukaryota</taxon>
        <taxon>Fungi</taxon>
        <taxon>Dikarya</taxon>
        <taxon>Basidiomycota</taxon>
        <taxon>Agaricomycotina</taxon>
        <taxon>Agaricomycetes</taxon>
        <taxon>Agaricomycetidae</taxon>
        <taxon>Boletales</taxon>
        <taxon>Paxilineae</taxon>
        <taxon>Paxillaceae</taxon>
        <taxon>Paxillus</taxon>
    </lineage>
</organism>
<keyword evidence="5" id="KW-0378">Hydrolase</keyword>
<dbReference type="InterPro" id="IPR051947">
    <property type="entry name" value="Sentrin-specific_protease"/>
</dbReference>
<evidence type="ECO:0000256" key="3">
    <source>
        <dbReference type="ARBA" id="ARBA00022670"/>
    </source>
</evidence>
<evidence type="ECO:0000313" key="8">
    <source>
        <dbReference type="EMBL" id="KIK94059.1"/>
    </source>
</evidence>
<gene>
    <name evidence="8" type="ORF">PAXRUDRAFT_828393</name>
</gene>
<feature type="compositionally biased region" description="Polar residues" evidence="6">
    <location>
        <begin position="511"/>
        <end position="527"/>
    </location>
</feature>
<dbReference type="SUPFAM" id="SSF54001">
    <property type="entry name" value="Cysteine proteinases"/>
    <property type="match status" value="1"/>
</dbReference>
<dbReference type="PANTHER" id="PTHR46896">
    <property type="entry name" value="SENTRIN-SPECIFIC PROTEASE"/>
    <property type="match status" value="1"/>
</dbReference>
<dbReference type="PROSITE" id="PS50600">
    <property type="entry name" value="ULP_PROTEASE"/>
    <property type="match status" value="1"/>
</dbReference>
<dbReference type="HOGENOM" id="CLU_010190_0_0_1"/>
<keyword evidence="3" id="KW-0645">Protease</keyword>
<evidence type="ECO:0000259" key="7">
    <source>
        <dbReference type="PROSITE" id="PS50600"/>
    </source>
</evidence>
<feature type="region of interest" description="Disordered" evidence="6">
    <location>
        <begin position="836"/>
        <end position="883"/>
    </location>
</feature>
<keyword evidence="4" id="KW-0833">Ubl conjugation pathway</keyword>
<reference evidence="8 9" key="1">
    <citation type="submission" date="2014-04" db="EMBL/GenBank/DDBJ databases">
        <authorList>
            <consortium name="DOE Joint Genome Institute"/>
            <person name="Kuo A."/>
            <person name="Kohler A."/>
            <person name="Jargeat P."/>
            <person name="Nagy L.G."/>
            <person name="Floudas D."/>
            <person name="Copeland A."/>
            <person name="Barry K.W."/>
            <person name="Cichocki N."/>
            <person name="Veneault-Fourrey C."/>
            <person name="LaButti K."/>
            <person name="Lindquist E.A."/>
            <person name="Lipzen A."/>
            <person name="Lundell T."/>
            <person name="Morin E."/>
            <person name="Murat C."/>
            <person name="Sun H."/>
            <person name="Tunlid A."/>
            <person name="Henrissat B."/>
            <person name="Grigoriev I.V."/>
            <person name="Hibbett D.S."/>
            <person name="Martin F."/>
            <person name="Nordberg H.P."/>
            <person name="Cantor M.N."/>
            <person name="Hua S.X."/>
        </authorList>
    </citation>
    <scope>NUCLEOTIDE SEQUENCE [LARGE SCALE GENOMIC DNA]</scope>
    <source>
        <strain evidence="8 9">Ve08.2h10</strain>
    </source>
</reference>
<evidence type="ECO:0000256" key="5">
    <source>
        <dbReference type="ARBA" id="ARBA00022801"/>
    </source>
</evidence>
<feature type="region of interest" description="Disordered" evidence="6">
    <location>
        <begin position="195"/>
        <end position="243"/>
    </location>
</feature>
<accession>A0A0D0E1D1</accession>
<evidence type="ECO:0000256" key="1">
    <source>
        <dbReference type="ARBA" id="ARBA00005234"/>
    </source>
</evidence>
<feature type="compositionally biased region" description="Polar residues" evidence="6">
    <location>
        <begin position="58"/>
        <end position="85"/>
    </location>
</feature>
<dbReference type="Gene3D" id="1.10.418.20">
    <property type="match status" value="1"/>
</dbReference>